<evidence type="ECO:0000256" key="6">
    <source>
        <dbReference type="PIRNR" id="PIRNR001123"/>
    </source>
</evidence>
<dbReference type="InterPro" id="IPR051464">
    <property type="entry name" value="Peptidase_M42_aminopept"/>
</dbReference>
<comment type="caution">
    <text evidence="9">The sequence shown here is derived from an EMBL/GenBank/DDBJ whole genome shotgun (WGS) entry which is preliminary data.</text>
</comment>
<dbReference type="InterPro" id="IPR008007">
    <property type="entry name" value="Peptidase_M42"/>
</dbReference>
<keyword evidence="10" id="KW-1185">Reference proteome</keyword>
<dbReference type="GO" id="GO:0006508">
    <property type="term" value="P:proteolysis"/>
    <property type="evidence" value="ECO:0007669"/>
    <property type="project" value="UniProtKB-KW"/>
</dbReference>
<evidence type="ECO:0000313" key="10">
    <source>
        <dbReference type="Proteomes" id="UP000623678"/>
    </source>
</evidence>
<feature type="binding site" evidence="8">
    <location>
        <position position="173"/>
    </location>
    <ligand>
        <name>Zn(2+)</name>
        <dbReference type="ChEBI" id="CHEBI:29105"/>
        <label>2</label>
    </ligand>
</feature>
<feature type="binding site" evidence="8">
    <location>
        <position position="228"/>
    </location>
    <ligand>
        <name>Zn(2+)</name>
        <dbReference type="ChEBI" id="CHEBI:29105"/>
        <label>1</label>
    </ligand>
</feature>
<comment type="similarity">
    <text evidence="1 6">Belongs to the peptidase M42 family.</text>
</comment>
<dbReference type="AlphaFoldDB" id="A0A926ETC4"/>
<dbReference type="EMBL" id="JACRTD010000007">
    <property type="protein sequence ID" value="MBC8585984.1"/>
    <property type="molecule type" value="Genomic_DNA"/>
</dbReference>
<keyword evidence="2" id="KW-0031">Aminopeptidase</keyword>
<feature type="binding site" evidence="8">
    <location>
        <position position="206"/>
    </location>
    <ligand>
        <name>Zn(2+)</name>
        <dbReference type="ChEBI" id="CHEBI:29105"/>
        <label>2</label>
    </ligand>
</feature>
<proteinExistence type="inferred from homology"/>
<dbReference type="PANTHER" id="PTHR32481:SF6">
    <property type="entry name" value="ENDOGLUCANASE"/>
    <property type="match status" value="1"/>
</dbReference>
<keyword evidence="4 8" id="KW-0479">Metal-binding</keyword>
<name>A0A926ETC4_9FIRM</name>
<dbReference type="PANTHER" id="PTHR32481">
    <property type="entry name" value="AMINOPEPTIDASE"/>
    <property type="match status" value="1"/>
</dbReference>
<evidence type="ECO:0000256" key="1">
    <source>
        <dbReference type="ARBA" id="ARBA00006272"/>
    </source>
</evidence>
<evidence type="ECO:0000256" key="3">
    <source>
        <dbReference type="ARBA" id="ARBA00022670"/>
    </source>
</evidence>
<dbReference type="PIRSF" id="PIRSF001123">
    <property type="entry name" value="PepA_GA"/>
    <property type="match status" value="1"/>
</dbReference>
<sequence>MDTSTMILELSQATGIVGMEAGAVKTAEKMLEGCGDCSVSALGSLICRVKTAPADKPHIMLTAHIDEIGLVVTYIDEKGFLRVSGCGGIDLGIILAAQVLVHTKQGDLPGVVCTVPPHLQPDDTKLPKVEDICIDVGLSQEQAKQKIALGDRVSFVNKAGRMLNGQVSGKAIDDRGGCTSVILAARELAKCDLDCSLTVMLSTLEEIGSQGAKTAAEEIMPTHAIVVDVAFGHTPDAPRHQCGELGKGAMIGVAPVLDNDMSRQLVETAKKHKIPYQMDVQGGRTGTDSDEVAVCGAGVRTALVSIPQKFMHTPIETVMVSDVEAVGKLMALYIKDIFGGER</sequence>
<comment type="cofactor">
    <cofactor evidence="8">
        <name>a divalent metal cation</name>
        <dbReference type="ChEBI" id="CHEBI:60240"/>
    </cofactor>
    <text evidence="8">Binds 2 divalent metal cations per subunit.</text>
</comment>
<dbReference type="Gene3D" id="2.40.30.40">
    <property type="entry name" value="Peptidase M42, domain 2"/>
    <property type="match status" value="1"/>
</dbReference>
<dbReference type="Proteomes" id="UP000623678">
    <property type="component" value="Unassembled WGS sequence"/>
</dbReference>
<keyword evidence="5" id="KW-0378">Hydrolase</keyword>
<evidence type="ECO:0000256" key="5">
    <source>
        <dbReference type="ARBA" id="ARBA00022801"/>
    </source>
</evidence>
<gene>
    <name evidence="9" type="ORF">H8705_10345</name>
</gene>
<dbReference type="GO" id="GO:0046872">
    <property type="term" value="F:metal ion binding"/>
    <property type="evidence" value="ECO:0007669"/>
    <property type="project" value="UniProtKB-UniRule"/>
</dbReference>
<feature type="binding site" evidence="8">
    <location>
        <position position="312"/>
    </location>
    <ligand>
        <name>Zn(2+)</name>
        <dbReference type="ChEBI" id="CHEBI:29105"/>
        <label>2</label>
    </ligand>
</feature>
<dbReference type="Gene3D" id="3.40.630.10">
    <property type="entry name" value="Zn peptidases"/>
    <property type="match status" value="1"/>
</dbReference>
<evidence type="ECO:0000256" key="7">
    <source>
        <dbReference type="PIRSR" id="PIRSR001123-1"/>
    </source>
</evidence>
<feature type="binding site" evidence="8">
    <location>
        <position position="64"/>
    </location>
    <ligand>
        <name>Zn(2+)</name>
        <dbReference type="ChEBI" id="CHEBI:29105"/>
        <label>1</label>
    </ligand>
</feature>
<dbReference type="GO" id="GO:0004177">
    <property type="term" value="F:aminopeptidase activity"/>
    <property type="evidence" value="ECO:0007669"/>
    <property type="project" value="UniProtKB-UniRule"/>
</dbReference>
<keyword evidence="3" id="KW-0645">Protease</keyword>
<dbReference type="InterPro" id="IPR023367">
    <property type="entry name" value="Peptidase_M42_dom2"/>
</dbReference>
<evidence type="ECO:0000256" key="8">
    <source>
        <dbReference type="PIRSR" id="PIRSR001123-2"/>
    </source>
</evidence>
<feature type="active site" description="Proton acceptor" evidence="7">
    <location>
        <position position="205"/>
    </location>
</feature>
<evidence type="ECO:0000313" key="9">
    <source>
        <dbReference type="EMBL" id="MBC8585984.1"/>
    </source>
</evidence>
<dbReference type="Pfam" id="PF05343">
    <property type="entry name" value="Peptidase_M42"/>
    <property type="match status" value="1"/>
</dbReference>
<dbReference type="SUPFAM" id="SSF53187">
    <property type="entry name" value="Zn-dependent exopeptidases"/>
    <property type="match status" value="1"/>
</dbReference>
<evidence type="ECO:0000256" key="2">
    <source>
        <dbReference type="ARBA" id="ARBA00022438"/>
    </source>
</evidence>
<feature type="binding site" evidence="8">
    <location>
        <position position="173"/>
    </location>
    <ligand>
        <name>Zn(2+)</name>
        <dbReference type="ChEBI" id="CHEBI:29105"/>
        <label>1</label>
    </ligand>
</feature>
<dbReference type="RefSeq" id="WP_262395699.1">
    <property type="nucleotide sequence ID" value="NZ_JACRTD010000007.1"/>
</dbReference>
<accession>A0A926ETC4</accession>
<evidence type="ECO:0000256" key="4">
    <source>
        <dbReference type="ARBA" id="ARBA00022723"/>
    </source>
</evidence>
<reference evidence="9" key="1">
    <citation type="submission" date="2020-08" db="EMBL/GenBank/DDBJ databases">
        <title>Genome public.</title>
        <authorList>
            <person name="Liu C."/>
            <person name="Sun Q."/>
        </authorList>
    </citation>
    <scope>NUCLEOTIDE SEQUENCE</scope>
    <source>
        <strain evidence="9">NSJ-64</strain>
    </source>
</reference>
<protein>
    <submittedName>
        <fullName evidence="9">M20/M25/M40 family metallo-hydrolase</fullName>
    </submittedName>
</protein>
<organism evidence="9 10">
    <name type="scientific">Youxingia wuxianensis</name>
    <dbReference type="NCBI Taxonomy" id="2763678"/>
    <lineage>
        <taxon>Bacteria</taxon>
        <taxon>Bacillati</taxon>
        <taxon>Bacillota</taxon>
        <taxon>Clostridia</taxon>
        <taxon>Eubacteriales</taxon>
        <taxon>Oscillospiraceae</taxon>
        <taxon>Youxingia</taxon>
    </lineage>
</organism>
<dbReference type="SUPFAM" id="SSF101821">
    <property type="entry name" value="Aminopeptidase/glucanase lid domain"/>
    <property type="match status" value="1"/>
</dbReference>